<accession>A0ABR6S4Q9</accession>
<dbReference type="RefSeq" id="WP_153228350.1">
    <property type="nucleotide sequence ID" value="NZ_JACKZP010000013.1"/>
</dbReference>
<reference evidence="1 2" key="1">
    <citation type="submission" date="2019-11" db="EMBL/GenBank/DDBJ databases">
        <title>Comparison of genomes from free-living endosymbiotic cyanobacteria isolated from Azolla.</title>
        <authorList>
            <person name="Thiel T."/>
            <person name="Pratte B."/>
        </authorList>
    </citation>
    <scope>NUCLEOTIDE SEQUENCE [LARGE SCALE GENOMIC DNA]</scope>
    <source>
        <strain evidence="1 2">N2B</strain>
    </source>
</reference>
<proteinExistence type="predicted"/>
<dbReference type="GeneID" id="58726816"/>
<protein>
    <submittedName>
        <fullName evidence="1">Uncharacterized protein</fullName>
    </submittedName>
</protein>
<sequence>MYLIAHQTASKRWISGIFQSREKALAYLAIMPSENQPYLIESKYSEDINGGD</sequence>
<dbReference type="EMBL" id="JACKZP010000013">
    <property type="protein sequence ID" value="MBC1301378.1"/>
    <property type="molecule type" value="Genomic_DNA"/>
</dbReference>
<dbReference type="Proteomes" id="UP000570851">
    <property type="component" value="Unassembled WGS sequence"/>
</dbReference>
<gene>
    <name evidence="1" type="ORF">GNE12_05545</name>
</gene>
<keyword evidence="2" id="KW-1185">Reference proteome</keyword>
<organism evidence="1 2">
    <name type="scientific">Trichormus variabilis N2B</name>
    <dbReference type="NCBI Taxonomy" id="2681315"/>
    <lineage>
        <taxon>Bacteria</taxon>
        <taxon>Bacillati</taxon>
        <taxon>Cyanobacteriota</taxon>
        <taxon>Cyanophyceae</taxon>
        <taxon>Nostocales</taxon>
        <taxon>Nostocaceae</taxon>
        <taxon>Trichormus</taxon>
    </lineage>
</organism>
<evidence type="ECO:0000313" key="1">
    <source>
        <dbReference type="EMBL" id="MBC1301378.1"/>
    </source>
</evidence>
<name>A0ABR6S4Q9_ANAVA</name>
<evidence type="ECO:0000313" key="2">
    <source>
        <dbReference type="Proteomes" id="UP000570851"/>
    </source>
</evidence>
<comment type="caution">
    <text evidence="1">The sequence shown here is derived from an EMBL/GenBank/DDBJ whole genome shotgun (WGS) entry which is preliminary data.</text>
</comment>